<gene>
    <name evidence="7" type="ORF">CYY_001642</name>
</gene>
<evidence type="ECO:0000256" key="1">
    <source>
        <dbReference type="ARBA" id="ARBA00022517"/>
    </source>
</evidence>
<keyword evidence="2 4" id="KW-0698">rRNA processing</keyword>
<feature type="compositionally biased region" description="Basic and acidic residues" evidence="5">
    <location>
        <begin position="528"/>
        <end position="538"/>
    </location>
</feature>
<dbReference type="OrthoDB" id="10264910at2759"/>
<evidence type="ECO:0000313" key="8">
    <source>
        <dbReference type="Proteomes" id="UP000695562"/>
    </source>
</evidence>
<dbReference type="GO" id="GO:0070545">
    <property type="term" value="C:PeBoW complex"/>
    <property type="evidence" value="ECO:0007669"/>
    <property type="project" value="TreeGrafter"/>
</dbReference>
<feature type="compositionally biased region" description="Acidic residues" evidence="5">
    <location>
        <begin position="546"/>
        <end position="574"/>
    </location>
</feature>
<dbReference type="Pfam" id="PF16589">
    <property type="entry name" value="BRCT_2"/>
    <property type="match status" value="1"/>
</dbReference>
<comment type="similarity">
    <text evidence="4">Belongs to the pescadillo family.</text>
</comment>
<organism evidence="7 8">
    <name type="scientific">Polysphondylium violaceum</name>
    <dbReference type="NCBI Taxonomy" id="133409"/>
    <lineage>
        <taxon>Eukaryota</taxon>
        <taxon>Amoebozoa</taxon>
        <taxon>Evosea</taxon>
        <taxon>Eumycetozoa</taxon>
        <taxon>Dictyostelia</taxon>
        <taxon>Dictyosteliales</taxon>
        <taxon>Dictyosteliaceae</taxon>
        <taxon>Polysphondylium</taxon>
    </lineage>
</organism>
<dbReference type="GO" id="GO:0003723">
    <property type="term" value="F:RNA binding"/>
    <property type="evidence" value="ECO:0007669"/>
    <property type="project" value="TreeGrafter"/>
</dbReference>
<feature type="compositionally biased region" description="Low complexity" evidence="5">
    <location>
        <begin position="660"/>
        <end position="676"/>
    </location>
</feature>
<dbReference type="EMBL" id="AJWJ01000040">
    <property type="protein sequence ID" value="KAF2077075.1"/>
    <property type="molecule type" value="Genomic_DNA"/>
</dbReference>
<dbReference type="GO" id="GO:0000466">
    <property type="term" value="P:maturation of 5.8S rRNA from tricistronic rRNA transcript (SSU-rRNA, 5.8S rRNA, LSU-rRNA)"/>
    <property type="evidence" value="ECO:0007669"/>
    <property type="project" value="UniProtKB-UniRule"/>
</dbReference>
<dbReference type="CDD" id="cd17709">
    <property type="entry name" value="BRCT_pescadillo_like"/>
    <property type="match status" value="1"/>
</dbReference>
<feature type="region of interest" description="Disordered" evidence="5">
    <location>
        <begin position="479"/>
        <end position="683"/>
    </location>
</feature>
<evidence type="ECO:0000259" key="6">
    <source>
        <dbReference type="PROSITE" id="PS50172"/>
    </source>
</evidence>
<keyword evidence="8" id="KW-1185">Reference proteome</keyword>
<keyword evidence="1 4" id="KW-0690">Ribosome biogenesis</keyword>
<dbReference type="InterPro" id="IPR010613">
    <property type="entry name" value="PES"/>
</dbReference>
<comment type="subcellular location">
    <subcellularLocation>
        <location evidence="4">Nucleus</location>
        <location evidence="4">Nucleolus</location>
    </subcellularLocation>
    <subcellularLocation>
        <location evidence="4">Nucleus</location>
        <location evidence="4">Nucleoplasm</location>
    </subcellularLocation>
</comment>
<dbReference type="AlphaFoldDB" id="A0A8J4Q0S6"/>
<proteinExistence type="inferred from homology"/>
<accession>A0A8J4Q0S6</accession>
<sequence>MGGIRKFKKGEKGENLKFMTRNEAIKKLQVSLKVFRKLCILKGIHPRDPKKKLKGKNKTYYYAKDIRYLQHEKIIDVIRSRKTFKEKEKKLIARKQFGSLKKLKENRPMITLDHIIKERYPTFQDALKDLDDCLCLVHLFASMDSSPKIRENQIISCQSLVREFQYYVIKSKSLKKVFVSVKGVYYQADIMGETVTWLAPINYLNKKEKEVDYGVMISFLEFYQALLKFVNYRLFTALGMSYPPKVDQTKLGKDESLMSVFNDKSNTKKAITAAAAAAKKKANAPVDPSVKSLEAKISKIASKQAAEEEVDEEEEQENKLELNASGVSKDFEDLVDKNADELSSIPSIIDQSTLFVGYHFFLSREVPRHMLEFIIHSFGGRVSCVGGAVAESDQSITHQIVDRGETKKLYHTREYIQPQWVFDSVNSKTLLPISEYAPGVIPPPHLSPFVEYDEDTYIPARKAALDQLINQKGFDKLIPLMNQDNDDQDMDDDQDQDTMDQDKDGEDSEDDDEDDDENEDDLASIESRYMEELRDEKDKKRKFNQDDDEDEEEEEEDDEDEDDEEEEEEEEEQEQVEKNLSKKERDQLKKQKQIEEEQKLAELMIRKKDKWIYNKVKETNAQKKEAIKNLEEKRNRIEQGKDVNGNVKGTETTNNKKKQQQQQPPQKPKQQQSKQQPAKKQKK</sequence>
<evidence type="ECO:0000256" key="2">
    <source>
        <dbReference type="ARBA" id="ARBA00022552"/>
    </source>
</evidence>
<dbReference type="GO" id="GO:0030687">
    <property type="term" value="C:preribosome, large subunit precursor"/>
    <property type="evidence" value="ECO:0007669"/>
    <property type="project" value="UniProtKB-UniRule"/>
</dbReference>
<dbReference type="PANTHER" id="PTHR12221:SF6">
    <property type="entry name" value="PESCADILLO HOMOLOG"/>
    <property type="match status" value="1"/>
</dbReference>
<evidence type="ECO:0000313" key="7">
    <source>
        <dbReference type="EMBL" id="KAF2077075.1"/>
    </source>
</evidence>
<evidence type="ECO:0000256" key="4">
    <source>
        <dbReference type="HAMAP-Rule" id="MF_03028"/>
    </source>
</evidence>
<comment type="caution">
    <text evidence="7">The sequence shown here is derived from an EMBL/GenBank/DDBJ whole genome shotgun (WGS) entry which is preliminary data.</text>
</comment>
<dbReference type="GO" id="GO:0043021">
    <property type="term" value="F:ribonucleoprotein complex binding"/>
    <property type="evidence" value="ECO:0007669"/>
    <property type="project" value="UniProtKB-UniRule"/>
</dbReference>
<feature type="compositionally biased region" description="Basic and acidic residues" evidence="5">
    <location>
        <begin position="575"/>
        <end position="641"/>
    </location>
</feature>
<dbReference type="Proteomes" id="UP000695562">
    <property type="component" value="Unassembled WGS sequence"/>
</dbReference>
<dbReference type="HAMAP" id="MF_03028">
    <property type="entry name" value="Pescadillo"/>
    <property type="match status" value="1"/>
</dbReference>
<dbReference type="GO" id="GO:0005654">
    <property type="term" value="C:nucleoplasm"/>
    <property type="evidence" value="ECO:0007669"/>
    <property type="project" value="UniProtKB-SubCell"/>
</dbReference>
<dbReference type="InterPro" id="IPR036420">
    <property type="entry name" value="BRCT_dom_sf"/>
</dbReference>
<feature type="compositionally biased region" description="Acidic residues" evidence="5">
    <location>
        <begin position="484"/>
        <end position="523"/>
    </location>
</feature>
<dbReference type="Gene3D" id="3.40.50.10190">
    <property type="entry name" value="BRCT domain"/>
    <property type="match status" value="1"/>
</dbReference>
<dbReference type="GO" id="GO:0000463">
    <property type="term" value="P:maturation of LSU-rRNA from tricistronic rRNA transcript (SSU-rRNA, 5.8S rRNA, LSU-rRNA)"/>
    <property type="evidence" value="ECO:0007669"/>
    <property type="project" value="UniProtKB-UniRule"/>
</dbReference>
<dbReference type="Pfam" id="PF06732">
    <property type="entry name" value="Pescadillo_N"/>
    <property type="match status" value="1"/>
</dbReference>
<reference evidence="7" key="1">
    <citation type="submission" date="2020-01" db="EMBL/GenBank/DDBJ databases">
        <title>Development of genomics and gene disruption for Polysphondylium violaceum indicates a role for the polyketide synthase stlB in stalk morphogenesis.</title>
        <authorList>
            <person name="Narita B."/>
            <person name="Kawabe Y."/>
            <person name="Kin K."/>
            <person name="Saito T."/>
            <person name="Gibbs R."/>
            <person name="Kuspa A."/>
            <person name="Muzny D."/>
            <person name="Queller D."/>
            <person name="Richards S."/>
            <person name="Strassman J."/>
            <person name="Sucgang R."/>
            <person name="Worley K."/>
            <person name="Schaap P."/>
        </authorList>
    </citation>
    <scope>NUCLEOTIDE SEQUENCE</scope>
    <source>
        <strain evidence="7">QSvi11</strain>
    </source>
</reference>
<keyword evidence="3 4" id="KW-0539">Nucleus</keyword>
<evidence type="ECO:0000256" key="3">
    <source>
        <dbReference type="ARBA" id="ARBA00023242"/>
    </source>
</evidence>
<name>A0A8J4Q0S6_9MYCE</name>
<comment type="function">
    <text evidence="4">Required for maturation of ribosomal RNAs and formation of the large ribosomal subunit.</text>
</comment>
<feature type="coiled-coil region" evidence="4">
    <location>
        <begin position="296"/>
        <end position="330"/>
    </location>
</feature>
<dbReference type="FunFam" id="3.40.50.10190:FF:000002">
    <property type="entry name" value="Pescadillo homolog"/>
    <property type="match status" value="1"/>
</dbReference>
<feature type="domain" description="BRCT" evidence="6">
    <location>
        <begin position="350"/>
        <end position="438"/>
    </location>
</feature>
<keyword evidence="4" id="KW-0175">Coiled coil</keyword>
<evidence type="ECO:0000256" key="5">
    <source>
        <dbReference type="SAM" id="MobiDB-lite"/>
    </source>
</evidence>
<dbReference type="PROSITE" id="PS50172">
    <property type="entry name" value="BRCT"/>
    <property type="match status" value="1"/>
</dbReference>
<protein>
    <recommendedName>
        <fullName evidence="4">Pescadillo homolog</fullName>
    </recommendedName>
</protein>
<dbReference type="InterPro" id="IPR001357">
    <property type="entry name" value="BRCT_dom"/>
</dbReference>
<dbReference type="SUPFAM" id="SSF52113">
    <property type="entry name" value="BRCT domain"/>
    <property type="match status" value="1"/>
</dbReference>
<dbReference type="PANTHER" id="PTHR12221">
    <property type="entry name" value="PESCADILLO - RELATED"/>
    <property type="match status" value="1"/>
</dbReference>